<evidence type="ECO:0000313" key="1">
    <source>
        <dbReference type="EMBL" id="KIJ43087.1"/>
    </source>
</evidence>
<evidence type="ECO:0000313" key="2">
    <source>
        <dbReference type="Proteomes" id="UP000054279"/>
    </source>
</evidence>
<proteinExistence type="predicted"/>
<keyword evidence="2" id="KW-1185">Reference proteome</keyword>
<organism evidence="1 2">
    <name type="scientific">Sphaerobolus stellatus (strain SS14)</name>
    <dbReference type="NCBI Taxonomy" id="990650"/>
    <lineage>
        <taxon>Eukaryota</taxon>
        <taxon>Fungi</taxon>
        <taxon>Dikarya</taxon>
        <taxon>Basidiomycota</taxon>
        <taxon>Agaricomycotina</taxon>
        <taxon>Agaricomycetes</taxon>
        <taxon>Phallomycetidae</taxon>
        <taxon>Geastrales</taxon>
        <taxon>Sphaerobolaceae</taxon>
        <taxon>Sphaerobolus</taxon>
    </lineage>
</organism>
<gene>
    <name evidence="1" type="ORF">M422DRAFT_253583</name>
</gene>
<reference evidence="1 2" key="1">
    <citation type="submission" date="2014-06" db="EMBL/GenBank/DDBJ databases">
        <title>Evolutionary Origins and Diversification of the Mycorrhizal Mutualists.</title>
        <authorList>
            <consortium name="DOE Joint Genome Institute"/>
            <consortium name="Mycorrhizal Genomics Consortium"/>
            <person name="Kohler A."/>
            <person name="Kuo A."/>
            <person name="Nagy L.G."/>
            <person name="Floudas D."/>
            <person name="Copeland A."/>
            <person name="Barry K.W."/>
            <person name="Cichocki N."/>
            <person name="Veneault-Fourrey C."/>
            <person name="LaButti K."/>
            <person name="Lindquist E.A."/>
            <person name="Lipzen A."/>
            <person name="Lundell T."/>
            <person name="Morin E."/>
            <person name="Murat C."/>
            <person name="Riley R."/>
            <person name="Ohm R."/>
            <person name="Sun H."/>
            <person name="Tunlid A."/>
            <person name="Henrissat B."/>
            <person name="Grigoriev I.V."/>
            <person name="Hibbett D.S."/>
            <person name="Martin F."/>
        </authorList>
    </citation>
    <scope>NUCLEOTIDE SEQUENCE [LARGE SCALE GENOMIC DNA]</scope>
    <source>
        <strain evidence="1 2">SS14</strain>
    </source>
</reference>
<dbReference type="EMBL" id="KN837125">
    <property type="protein sequence ID" value="KIJ43087.1"/>
    <property type="molecule type" value="Genomic_DNA"/>
</dbReference>
<dbReference type="HOGENOM" id="CLU_1526124_0_0_1"/>
<accession>A0A0C9VMK1</accession>
<sequence length="176" mass="20073">MKTSRLTKKVGGFNCSLVRSFQSKSQALAGLSMDLQYSLKCPRRRYWMDVWAGLGHEERIRTSAQRTFLSCARFQASSIGIHYVCVLHGRHPALHSASSLSIGANQSRYDGNSQVLAICRARWKRLGNVNGTMLLLRLVEFVRRIAKDLQNTATHTVIQDIRNSLNRLLAKEVWWR</sequence>
<protein>
    <submittedName>
        <fullName evidence="1">Uncharacterized protein</fullName>
    </submittedName>
</protein>
<name>A0A0C9VMK1_SPHS4</name>
<dbReference type="AlphaFoldDB" id="A0A0C9VMK1"/>
<dbReference type="Proteomes" id="UP000054279">
    <property type="component" value="Unassembled WGS sequence"/>
</dbReference>